<dbReference type="EMBL" id="BT078099">
    <property type="protein sequence ID" value="ACO12523.1"/>
    <property type="molecule type" value="mRNA"/>
</dbReference>
<keyword evidence="2" id="KW-0238">DNA-binding</keyword>
<evidence type="ECO:0000256" key="2">
    <source>
        <dbReference type="ARBA" id="ARBA00023125"/>
    </source>
</evidence>
<dbReference type="SMART" id="SM00712">
    <property type="entry name" value="PUR"/>
    <property type="match status" value="3"/>
</dbReference>
<dbReference type="GO" id="GO:0005634">
    <property type="term" value="C:nucleus"/>
    <property type="evidence" value="ECO:0007669"/>
    <property type="project" value="TreeGrafter"/>
</dbReference>
<name>C1BU20_LEPSM</name>
<dbReference type="OrthoDB" id="523901at2759"/>
<evidence type="ECO:0000313" key="4">
    <source>
        <dbReference type="EMBL" id="ACO12523.1"/>
    </source>
</evidence>
<dbReference type="FunFam" id="3.30.2450.30:FF:000003">
    <property type="entry name" value="Histone acetyltransferase"/>
    <property type="match status" value="1"/>
</dbReference>
<feature type="region of interest" description="Disordered" evidence="3">
    <location>
        <begin position="1"/>
        <end position="27"/>
    </location>
</feature>
<sequence>MSGSETGSEEIGLQHRGGSESFHSGGRRADEGVVATRAVCIENKRFYMDVKENARGRFIKISELSPEGRRNQIVLTMPIAAHFQRVLKHMISEYAYLEPLNTERLILGELSSEVIHSNEKRYRVDLKENARGRFLKVSETFVQGKSRFQIAIPADGMAEFDEHLSDLIEEHGDLDEQTVEVAHQQAPLPSTTSSSSRAISIDNKTYTFDCRKNPHGGRYIAICEFRGIFKSNIQIPESGWDSFREVLNEYAQECQETQ</sequence>
<protein>
    <submittedName>
        <fullName evidence="4">Transcriptional activator protein Pur-beta</fullName>
    </submittedName>
</protein>
<dbReference type="GO" id="GO:0000981">
    <property type="term" value="F:DNA-binding transcription factor activity, RNA polymerase II-specific"/>
    <property type="evidence" value="ECO:0007669"/>
    <property type="project" value="TreeGrafter"/>
</dbReference>
<reference evidence="4" key="1">
    <citation type="submission" date="2009-06" db="EMBL/GenBank/DDBJ databases">
        <title>Lepeophtheirus salmonis ESTs and full-length cDNAs.</title>
        <authorList>
            <person name="Yasuike M."/>
            <person name="von Schalburg K."/>
            <person name="Cooper G."/>
            <person name="Leong J."/>
            <person name="Jones S.R.M."/>
            <person name="Koop B.F."/>
        </authorList>
    </citation>
    <scope>NUCLEOTIDE SEQUENCE</scope>
    <source>
        <strain evidence="4">Pacific form</strain>
        <tissue evidence="4">Whole</tissue>
    </source>
</reference>
<dbReference type="Gene3D" id="3.30.2450.30">
    <property type="match status" value="1"/>
</dbReference>
<dbReference type="InterPro" id="IPR006628">
    <property type="entry name" value="PUR-bd_fam"/>
</dbReference>
<accession>C1BU20</accession>
<dbReference type="GO" id="GO:0000977">
    <property type="term" value="F:RNA polymerase II transcription regulatory region sequence-specific DNA binding"/>
    <property type="evidence" value="ECO:0007669"/>
    <property type="project" value="InterPro"/>
</dbReference>
<evidence type="ECO:0000256" key="1">
    <source>
        <dbReference type="ARBA" id="ARBA00009251"/>
    </source>
</evidence>
<dbReference type="AlphaFoldDB" id="C1BU20"/>
<dbReference type="PANTHER" id="PTHR12611">
    <property type="entry name" value="PUR-TRANSCRIPTIONAL ACTIVATOR"/>
    <property type="match status" value="1"/>
</dbReference>
<comment type="similarity">
    <text evidence="1">Belongs to the PUR DNA-binding protein family.</text>
</comment>
<dbReference type="Pfam" id="PF04845">
    <property type="entry name" value="PurA"/>
    <property type="match status" value="1"/>
</dbReference>
<proteinExistence type="evidence at transcript level"/>
<dbReference type="Gene3D" id="3.10.450.700">
    <property type="match status" value="1"/>
</dbReference>
<organism evidence="4">
    <name type="scientific">Lepeophtheirus salmonis</name>
    <name type="common">Salmon louse</name>
    <name type="synonym">Caligus salmonis</name>
    <dbReference type="NCBI Taxonomy" id="72036"/>
    <lineage>
        <taxon>Eukaryota</taxon>
        <taxon>Metazoa</taxon>
        <taxon>Ecdysozoa</taxon>
        <taxon>Arthropoda</taxon>
        <taxon>Crustacea</taxon>
        <taxon>Multicrustacea</taxon>
        <taxon>Hexanauplia</taxon>
        <taxon>Copepoda</taxon>
        <taxon>Siphonostomatoida</taxon>
        <taxon>Caligidae</taxon>
        <taxon>Lepeophtheirus</taxon>
    </lineage>
</organism>
<gene>
    <name evidence="4" type="primary">PURB</name>
</gene>
<dbReference type="GO" id="GO:0032422">
    <property type="term" value="F:purine-rich negative regulatory element binding"/>
    <property type="evidence" value="ECO:0007669"/>
    <property type="project" value="InterPro"/>
</dbReference>
<evidence type="ECO:0000256" key="3">
    <source>
        <dbReference type="SAM" id="MobiDB-lite"/>
    </source>
</evidence>
<dbReference type="PANTHER" id="PTHR12611:SF0">
    <property type="entry name" value="PURINE-RICH BINDING PROTEIN-ALPHA, ISOFORM B"/>
    <property type="match status" value="1"/>
</dbReference>